<reference evidence="2 3" key="1">
    <citation type="journal article" date="2013" name="Genome Biol.">
        <title>The genome sequence of the most widely cultivated cacao type and its use to identify candidate genes regulating pod color.</title>
        <authorList>
            <person name="Motamayor J.C."/>
            <person name="Mockaitis K."/>
            <person name="Schmutz J."/>
            <person name="Haiminen N."/>
            <person name="Iii D.L."/>
            <person name="Cornejo O."/>
            <person name="Findley S.D."/>
            <person name="Zheng P."/>
            <person name="Utro F."/>
            <person name="Royaert S."/>
            <person name="Saski C."/>
            <person name="Jenkins J."/>
            <person name="Podicheti R."/>
            <person name="Zhao M."/>
            <person name="Scheffler B.E."/>
            <person name="Stack J.C."/>
            <person name="Feltus F.A."/>
            <person name="Mustiga G.M."/>
            <person name="Amores F."/>
            <person name="Phillips W."/>
            <person name="Marelli J.P."/>
            <person name="May G.D."/>
            <person name="Shapiro H."/>
            <person name="Ma J."/>
            <person name="Bustamante C.D."/>
            <person name="Schnell R.J."/>
            <person name="Main D."/>
            <person name="Gilbert D."/>
            <person name="Parida L."/>
            <person name="Kuhn D.N."/>
        </authorList>
    </citation>
    <scope>NUCLEOTIDE SEQUENCE [LARGE SCALE GENOMIC DNA]</scope>
    <source>
        <strain evidence="3">cv. Matina 1-6</strain>
    </source>
</reference>
<organism evidence="2 3">
    <name type="scientific">Theobroma cacao</name>
    <name type="common">Cacao</name>
    <name type="synonym">Cocoa</name>
    <dbReference type="NCBI Taxonomy" id="3641"/>
    <lineage>
        <taxon>Eukaryota</taxon>
        <taxon>Viridiplantae</taxon>
        <taxon>Streptophyta</taxon>
        <taxon>Embryophyta</taxon>
        <taxon>Tracheophyta</taxon>
        <taxon>Spermatophyta</taxon>
        <taxon>Magnoliopsida</taxon>
        <taxon>eudicotyledons</taxon>
        <taxon>Gunneridae</taxon>
        <taxon>Pentapetalae</taxon>
        <taxon>rosids</taxon>
        <taxon>malvids</taxon>
        <taxon>Malvales</taxon>
        <taxon>Malvaceae</taxon>
        <taxon>Byttnerioideae</taxon>
        <taxon>Theobroma</taxon>
    </lineage>
</organism>
<dbReference type="HOGENOM" id="CLU_1463751_0_0_1"/>
<evidence type="ECO:0000313" key="3">
    <source>
        <dbReference type="Proteomes" id="UP000026915"/>
    </source>
</evidence>
<evidence type="ECO:0000313" key="2">
    <source>
        <dbReference type="EMBL" id="EOY17165.1"/>
    </source>
</evidence>
<sequence length="185" mass="21084">MSKEKKNVVTGGDKAKERYKAVGKDKAKKEKECEVITIAAKDLDLLNCLSILITFGNKEEMEVFIQDYFDLFERRFLSVVPYKEQMNQRKYRVWVKLEEFQFMLGMMKSLNSLGKDGETVEGLEEEITTEDSGRDDGGEIPELRPTKVDELDSKKFGTDGHGNTNHALQEKHENGQIAASSSHAW</sequence>
<dbReference type="Gramene" id="EOY17165">
    <property type="protein sequence ID" value="EOY17165"/>
    <property type="gene ID" value="TCM_036327"/>
</dbReference>
<gene>
    <name evidence="2" type="ORF">TCM_036327</name>
</gene>
<feature type="region of interest" description="Disordered" evidence="1">
    <location>
        <begin position="115"/>
        <end position="185"/>
    </location>
</feature>
<feature type="compositionally biased region" description="Basic and acidic residues" evidence="1">
    <location>
        <begin position="131"/>
        <end position="158"/>
    </location>
</feature>
<dbReference type="Proteomes" id="UP000026915">
    <property type="component" value="Chromosome 8"/>
</dbReference>
<proteinExistence type="predicted"/>
<feature type="compositionally biased region" description="Acidic residues" evidence="1">
    <location>
        <begin position="119"/>
        <end position="129"/>
    </location>
</feature>
<evidence type="ECO:0000256" key="1">
    <source>
        <dbReference type="SAM" id="MobiDB-lite"/>
    </source>
</evidence>
<dbReference type="InParanoid" id="A0A061FIP6"/>
<name>A0A061FIP6_THECC</name>
<dbReference type="EMBL" id="CM001886">
    <property type="protein sequence ID" value="EOY17165.1"/>
    <property type="molecule type" value="Genomic_DNA"/>
</dbReference>
<accession>A0A061FIP6</accession>
<protein>
    <submittedName>
        <fullName evidence="2">Uncharacterized protein</fullName>
    </submittedName>
</protein>
<keyword evidence="3" id="KW-1185">Reference proteome</keyword>
<dbReference type="AlphaFoldDB" id="A0A061FIP6"/>